<dbReference type="InterPro" id="IPR047951">
    <property type="entry name" value="Transpos_ISL3"/>
</dbReference>
<organism evidence="2 3">
    <name type="scientific">Staphylococcus simiae CCM 7213 = CCUG 51256</name>
    <dbReference type="NCBI Taxonomy" id="911238"/>
    <lineage>
        <taxon>Bacteria</taxon>
        <taxon>Bacillati</taxon>
        <taxon>Bacillota</taxon>
        <taxon>Bacilli</taxon>
        <taxon>Bacillales</taxon>
        <taxon>Staphylococcaceae</taxon>
        <taxon>Staphylococcus</taxon>
    </lineage>
</organism>
<dbReference type="PANTHER" id="PTHR33498">
    <property type="entry name" value="TRANSPOSASE FOR INSERTION SEQUENCE ELEMENT IS1557"/>
    <property type="match status" value="1"/>
</dbReference>
<dbReference type="AlphaFoldDB" id="G5JKY7"/>
<gene>
    <name evidence="2" type="ORF">SS7213T_10744</name>
</gene>
<dbReference type="Pfam" id="PF14690">
    <property type="entry name" value="Zn_ribbon_ISL3"/>
    <property type="match status" value="1"/>
</dbReference>
<protein>
    <submittedName>
        <fullName evidence="2">Transposase</fullName>
    </submittedName>
</protein>
<dbReference type="EMBL" id="AEUN01000496">
    <property type="protein sequence ID" value="EHJ07149.1"/>
    <property type="molecule type" value="Genomic_DNA"/>
</dbReference>
<evidence type="ECO:0000313" key="3">
    <source>
        <dbReference type="Proteomes" id="UP000005413"/>
    </source>
</evidence>
<feature type="domain" description="Transposase IS204/IS1001/IS1096/IS1165 zinc-finger" evidence="1">
    <location>
        <begin position="31"/>
        <end position="77"/>
    </location>
</feature>
<feature type="non-terminal residue" evidence="2">
    <location>
        <position position="131"/>
    </location>
</feature>
<sequence length="131" mass="15054">MIYSEKLIKKHYKGKLCKFYYGTLRNNIDECPFCHTENTDNQIVKNGKKVSRITIPKVSECPAYLMLSKQRYLCRACRSYFTAKTPEINPYCHISNNTRLAVIEKAVDVRSEVSIARSCSVSTATVSRFID</sequence>
<proteinExistence type="predicted"/>
<comment type="caution">
    <text evidence="2">The sequence shown here is derived from an EMBL/GenBank/DDBJ whole genome shotgun (WGS) entry which is preliminary data.</text>
</comment>
<accession>G5JKY7</accession>
<evidence type="ECO:0000313" key="2">
    <source>
        <dbReference type="EMBL" id="EHJ07149.1"/>
    </source>
</evidence>
<name>G5JKY7_9STAP</name>
<keyword evidence="3" id="KW-1185">Reference proteome</keyword>
<reference evidence="2 3" key="1">
    <citation type="journal article" date="2012" name="BMC Genomics">
        <title>Comparative genomic analysis of the genus Staphylococcus including Staphylococcus aureus and its newly described sister species Staphylococcus simiae.</title>
        <authorList>
            <person name="Suzuki H."/>
            <person name="Lefebure T."/>
            <person name="Pavinski Bitar P."/>
            <person name="Stanhope M.J."/>
        </authorList>
    </citation>
    <scope>NUCLEOTIDE SEQUENCE [LARGE SCALE GENOMIC DNA]</scope>
    <source>
        <strain evidence="2 3">CCM 7213</strain>
    </source>
</reference>
<evidence type="ECO:0000259" key="1">
    <source>
        <dbReference type="Pfam" id="PF14690"/>
    </source>
</evidence>
<dbReference type="PANTHER" id="PTHR33498:SF1">
    <property type="entry name" value="TRANSPOSASE FOR INSERTION SEQUENCE ELEMENT IS1557"/>
    <property type="match status" value="1"/>
</dbReference>
<dbReference type="InterPro" id="IPR029261">
    <property type="entry name" value="Transposase_Znf"/>
</dbReference>
<dbReference type="Proteomes" id="UP000005413">
    <property type="component" value="Unassembled WGS sequence"/>
</dbReference>